<evidence type="ECO:0000313" key="3">
    <source>
        <dbReference type="Proteomes" id="UP001062738"/>
    </source>
</evidence>
<dbReference type="InterPro" id="IPR042095">
    <property type="entry name" value="SUMF_sf"/>
</dbReference>
<dbReference type="Proteomes" id="UP001062738">
    <property type="component" value="Unassembled WGS sequence"/>
</dbReference>
<accession>A0ABT4DKB5</accession>
<sequence>MWKNFIKFLVIFLIACGKTESSQQNTKNINEVNQNFVLLKGGTFQMGSPESEAWRGTDEVQHSVHVNDFYMSKYEVTQAEYQEITSQNPSNFSGKNLPVENVSWLDAVKYCNARSIKEGLEPVYIIKEDRVEWNQKANGYRLPTEAEWEYACRAGTTGPFNTQSSISPDEANYYGHYPYMIEENYFSQENLETKPGKYRETTVEVGSFSPNSFGLYDMHGNVAEWVWDYYGDYGNEAKDNPIGPSSGTLKVYRGGGWNDFAKNIRSAYRATLAQDKRIFNIGFRVVRNA</sequence>
<dbReference type="RefSeq" id="WP_265152769.1">
    <property type="nucleotide sequence ID" value="NZ_JAOXXL010000041.1"/>
</dbReference>
<evidence type="ECO:0000259" key="1">
    <source>
        <dbReference type="Pfam" id="PF03781"/>
    </source>
</evidence>
<comment type="caution">
    <text evidence="2">The sequence shown here is derived from an EMBL/GenBank/DDBJ whole genome shotgun (WGS) entry which is preliminary data.</text>
</comment>
<dbReference type="Pfam" id="PF03781">
    <property type="entry name" value="FGE-sulfatase"/>
    <property type="match status" value="1"/>
</dbReference>
<protein>
    <submittedName>
        <fullName evidence="2">Formylglycine-generating enzyme family protein</fullName>
    </submittedName>
</protein>
<dbReference type="SUPFAM" id="SSF56436">
    <property type="entry name" value="C-type lectin-like"/>
    <property type="match status" value="1"/>
</dbReference>
<dbReference type="InterPro" id="IPR051043">
    <property type="entry name" value="Sulfatase_Mod_Factor_Kinase"/>
</dbReference>
<name>A0ABT4DKB5_FUSSI</name>
<proteinExistence type="predicted"/>
<organism evidence="2 3">
    <name type="scientific">Fusobacterium simiae</name>
    <dbReference type="NCBI Taxonomy" id="855"/>
    <lineage>
        <taxon>Bacteria</taxon>
        <taxon>Fusobacteriati</taxon>
        <taxon>Fusobacteriota</taxon>
        <taxon>Fusobacteriia</taxon>
        <taxon>Fusobacteriales</taxon>
        <taxon>Fusobacteriaceae</taxon>
        <taxon>Fusobacterium</taxon>
    </lineage>
</organism>
<dbReference type="InterPro" id="IPR005532">
    <property type="entry name" value="SUMF_dom"/>
</dbReference>
<evidence type="ECO:0000313" key="2">
    <source>
        <dbReference type="EMBL" id="MCY7009041.1"/>
    </source>
</evidence>
<keyword evidence="3" id="KW-1185">Reference proteome</keyword>
<feature type="domain" description="Sulfatase-modifying factor enzyme-like" evidence="1">
    <location>
        <begin position="34"/>
        <end position="287"/>
    </location>
</feature>
<dbReference type="EMBL" id="JAOXXL010000041">
    <property type="protein sequence ID" value="MCY7009041.1"/>
    <property type="molecule type" value="Genomic_DNA"/>
</dbReference>
<gene>
    <name evidence="2" type="ORF">OCK72_10430</name>
</gene>
<dbReference type="PANTHER" id="PTHR23150">
    <property type="entry name" value="SULFATASE MODIFYING FACTOR 1, 2"/>
    <property type="match status" value="1"/>
</dbReference>
<dbReference type="Gene3D" id="3.90.1580.10">
    <property type="entry name" value="paralog of FGE (formylglycine-generating enzyme)"/>
    <property type="match status" value="1"/>
</dbReference>
<dbReference type="PANTHER" id="PTHR23150:SF19">
    <property type="entry name" value="FORMYLGLYCINE-GENERATING ENZYME"/>
    <property type="match status" value="1"/>
</dbReference>
<dbReference type="InterPro" id="IPR016187">
    <property type="entry name" value="CTDL_fold"/>
</dbReference>
<reference evidence="2" key="1">
    <citation type="submission" date="2022-09" db="EMBL/GenBank/DDBJ databases">
        <authorList>
            <person name="Zoaiter M."/>
        </authorList>
    </citation>
    <scope>NUCLEOTIDE SEQUENCE</scope>
    <source>
        <strain evidence="2">DSM 19848</strain>
    </source>
</reference>